<reference evidence="1 2" key="1">
    <citation type="submission" date="2014-11" db="EMBL/GenBank/DDBJ databases">
        <authorList>
            <person name="Fedida A."/>
            <person name="Lindell D."/>
        </authorList>
    </citation>
    <scope>NUCLEOTIDE SEQUENCE [LARGE SCALE GENOMIC DNA]</scope>
</reference>
<dbReference type="GeneID" id="26516629"/>
<sequence length="52" mass="5838">MEDIFTDIFESLDQLTVVTYPDGFKPYQIPQPSAPTVVPFAEVAHIRTLPSD</sequence>
<accession>A0A0C5AAV3</accession>
<dbReference type="Proteomes" id="UP000032135">
    <property type="component" value="Segment"/>
</dbReference>
<name>A0A0C5AAV3_9CAUD</name>
<gene>
    <name evidence="1" type="ORF">PTIM40_84</name>
</gene>
<organism evidence="1 2">
    <name type="scientific">Cyanophage P-TIM40</name>
    <dbReference type="NCBI Taxonomy" id="1589733"/>
    <lineage>
        <taxon>Viruses</taxon>
        <taxon>Duplodnaviria</taxon>
        <taxon>Heunggongvirae</taxon>
        <taxon>Uroviricota</taxon>
        <taxon>Caudoviricetes</taxon>
        <taxon>Pantevenvirales</taxon>
        <taxon>Kyanoviridae</taxon>
        <taxon>Libanvirus</taxon>
        <taxon>Libanvirus ptim40</taxon>
    </lineage>
</organism>
<evidence type="ECO:0000313" key="1">
    <source>
        <dbReference type="EMBL" id="AJK27511.1"/>
    </source>
</evidence>
<dbReference type="RefSeq" id="YP_009188159.1">
    <property type="nucleotide sequence ID" value="NC_028663.1"/>
</dbReference>
<dbReference type="KEGG" id="vg:26516629"/>
<dbReference type="EMBL" id="KP211958">
    <property type="protein sequence ID" value="AJK27511.1"/>
    <property type="molecule type" value="Genomic_DNA"/>
</dbReference>
<evidence type="ECO:0000313" key="2">
    <source>
        <dbReference type="Proteomes" id="UP000032135"/>
    </source>
</evidence>
<proteinExistence type="predicted"/>
<keyword evidence="2" id="KW-1185">Reference proteome</keyword>
<protein>
    <submittedName>
        <fullName evidence="1">Uncharacterized protein</fullName>
    </submittedName>
</protein>